<keyword evidence="7" id="KW-0238">DNA-binding</keyword>
<dbReference type="EMBL" id="FTOC01000003">
    <property type="protein sequence ID" value="SIS43515.1"/>
    <property type="molecule type" value="Genomic_DNA"/>
</dbReference>
<comment type="similarity">
    <text evidence="1">Belongs to the N(4)/N(6)-methyltransferase family. N(4) subfamily.</text>
</comment>
<dbReference type="GO" id="GO:0032259">
    <property type="term" value="P:methylation"/>
    <property type="evidence" value="ECO:0007669"/>
    <property type="project" value="UniProtKB-KW"/>
</dbReference>
<dbReference type="PROSITE" id="PS00093">
    <property type="entry name" value="N4_MTASE"/>
    <property type="match status" value="1"/>
</dbReference>
<evidence type="ECO:0000256" key="2">
    <source>
        <dbReference type="ARBA" id="ARBA00012185"/>
    </source>
</evidence>
<proteinExistence type="inferred from homology"/>
<dbReference type="GO" id="GO:0009307">
    <property type="term" value="P:DNA restriction-modification system"/>
    <property type="evidence" value="ECO:0007669"/>
    <property type="project" value="UniProtKB-KW"/>
</dbReference>
<name>A0A1N7J2C0_9BACI</name>
<dbReference type="RefSeq" id="WP_076557839.1">
    <property type="nucleotide sequence ID" value="NZ_FTOC01000003.1"/>
</dbReference>
<dbReference type="GO" id="GO:0003677">
    <property type="term" value="F:DNA binding"/>
    <property type="evidence" value="ECO:0007669"/>
    <property type="project" value="UniProtKB-KW"/>
</dbReference>
<dbReference type="STRING" id="570947.SAMN05421687_103244"/>
<protein>
    <recommendedName>
        <fullName evidence="2">site-specific DNA-methyltransferase (cytosine-N(4)-specific)</fullName>
        <ecNumber evidence="2">2.1.1.113</ecNumber>
    </recommendedName>
</protein>
<evidence type="ECO:0000256" key="6">
    <source>
        <dbReference type="ARBA" id="ARBA00022747"/>
    </source>
</evidence>
<evidence type="ECO:0000256" key="5">
    <source>
        <dbReference type="ARBA" id="ARBA00022691"/>
    </source>
</evidence>
<dbReference type="OrthoDB" id="9800801at2"/>
<evidence type="ECO:0000256" key="4">
    <source>
        <dbReference type="ARBA" id="ARBA00022679"/>
    </source>
</evidence>
<comment type="catalytic activity">
    <reaction evidence="8">
        <text>a 2'-deoxycytidine in DNA + S-adenosyl-L-methionine = an N(4)-methyl-2'-deoxycytidine in DNA + S-adenosyl-L-homocysteine + H(+)</text>
        <dbReference type="Rhea" id="RHEA:16857"/>
        <dbReference type="Rhea" id="RHEA-COMP:11369"/>
        <dbReference type="Rhea" id="RHEA-COMP:13674"/>
        <dbReference type="ChEBI" id="CHEBI:15378"/>
        <dbReference type="ChEBI" id="CHEBI:57856"/>
        <dbReference type="ChEBI" id="CHEBI:59789"/>
        <dbReference type="ChEBI" id="CHEBI:85452"/>
        <dbReference type="ChEBI" id="CHEBI:137933"/>
        <dbReference type="EC" id="2.1.1.113"/>
    </reaction>
</comment>
<sequence length="455" mass="53465">MDKVLTPEEVNIFPYEYIEKGSIYTFKPEVSREVTNYTHGMHNYPAKYIPQIPRWAFLYSDLKKGDVVLDPFNGSGTTSLEAKLQGFNSYATEINPLGRLLAKVKTTPMHFLNELNIEILISSIKHIFLQDDSYIKIDNSEEDINLHENWNFWFEEQNAIDLIRIKRIIRNLDTESVGFTIDNKELSDLKDFLIICYSSMVKKVSYFDEREIKVRKKKDKFDEGLPDTLDIFLKVVHKHLESMIEFSNHVKGTNTVSEIVPRDATEIELNDNYVDLIVTSPPYLNAIDYPMAHKYNLFFLDLVNPDDYSNHCRDYVGVTERVVTKSLYSQKRLLGYKVVDDIIEDLYSTGDTTDRNRAYIIWQYFDNMLRFLQESYRVLKPGKNLIIVIGDNNIRKRYIPTHEYIRELATSNRVGFELDTYFYHQLRNIKLKVNRNKTGGKIKYEMIMILKKPLN</sequence>
<evidence type="ECO:0000256" key="7">
    <source>
        <dbReference type="ARBA" id="ARBA00023125"/>
    </source>
</evidence>
<evidence type="ECO:0000256" key="8">
    <source>
        <dbReference type="ARBA" id="ARBA00049120"/>
    </source>
</evidence>
<dbReference type="InterPro" id="IPR002941">
    <property type="entry name" value="DNA_methylase_N4/N6"/>
</dbReference>
<dbReference type="EC" id="2.1.1.113" evidence="2"/>
<gene>
    <name evidence="10" type="ORF">SAMN05421687_103244</name>
</gene>
<keyword evidence="11" id="KW-1185">Reference proteome</keyword>
<dbReference type="SUPFAM" id="SSF53335">
    <property type="entry name" value="S-adenosyl-L-methionine-dependent methyltransferases"/>
    <property type="match status" value="2"/>
</dbReference>
<accession>A0A1N7J2C0</accession>
<evidence type="ECO:0000259" key="9">
    <source>
        <dbReference type="Pfam" id="PF01555"/>
    </source>
</evidence>
<dbReference type="Gene3D" id="3.40.50.150">
    <property type="entry name" value="Vaccinia Virus protein VP39"/>
    <property type="match status" value="2"/>
</dbReference>
<keyword evidence="6" id="KW-0680">Restriction system</keyword>
<organism evidence="10 11">
    <name type="scientific">Salimicrobium flavidum</name>
    <dbReference type="NCBI Taxonomy" id="570947"/>
    <lineage>
        <taxon>Bacteria</taxon>
        <taxon>Bacillati</taxon>
        <taxon>Bacillota</taxon>
        <taxon>Bacilli</taxon>
        <taxon>Bacillales</taxon>
        <taxon>Bacillaceae</taxon>
        <taxon>Salimicrobium</taxon>
    </lineage>
</organism>
<evidence type="ECO:0000313" key="10">
    <source>
        <dbReference type="EMBL" id="SIS43515.1"/>
    </source>
</evidence>
<keyword evidence="4" id="KW-0808">Transferase</keyword>
<evidence type="ECO:0000256" key="1">
    <source>
        <dbReference type="ARBA" id="ARBA00010203"/>
    </source>
</evidence>
<dbReference type="AlphaFoldDB" id="A0A1N7J2C0"/>
<evidence type="ECO:0000313" key="11">
    <source>
        <dbReference type="Proteomes" id="UP000187608"/>
    </source>
</evidence>
<dbReference type="Pfam" id="PF01555">
    <property type="entry name" value="N6_N4_Mtase"/>
    <property type="match status" value="2"/>
</dbReference>
<dbReference type="Proteomes" id="UP000187608">
    <property type="component" value="Unassembled WGS sequence"/>
</dbReference>
<evidence type="ECO:0000256" key="3">
    <source>
        <dbReference type="ARBA" id="ARBA00022603"/>
    </source>
</evidence>
<dbReference type="InterPro" id="IPR029063">
    <property type="entry name" value="SAM-dependent_MTases_sf"/>
</dbReference>
<dbReference type="InterPro" id="IPR017985">
    <property type="entry name" value="MeTrfase_CN4_CS"/>
</dbReference>
<keyword evidence="3 10" id="KW-0489">Methyltransferase</keyword>
<keyword evidence="5" id="KW-0949">S-adenosyl-L-methionine</keyword>
<reference evidence="11" key="1">
    <citation type="submission" date="2017-01" db="EMBL/GenBank/DDBJ databases">
        <authorList>
            <person name="Varghese N."/>
            <person name="Submissions S."/>
        </authorList>
    </citation>
    <scope>NUCLEOTIDE SEQUENCE [LARGE SCALE GENOMIC DNA]</scope>
    <source>
        <strain evidence="11">DSM 23127</strain>
    </source>
</reference>
<feature type="domain" description="DNA methylase N-4/N-6" evidence="9">
    <location>
        <begin position="274"/>
        <end position="451"/>
    </location>
</feature>
<feature type="domain" description="DNA methylase N-4/N-6" evidence="9">
    <location>
        <begin position="62"/>
        <end position="96"/>
    </location>
</feature>
<dbReference type="GO" id="GO:0008170">
    <property type="term" value="F:N-methyltransferase activity"/>
    <property type="evidence" value="ECO:0007669"/>
    <property type="project" value="InterPro"/>
</dbReference>
<dbReference type="GO" id="GO:0015667">
    <property type="term" value="F:site-specific DNA-methyltransferase (cytosine-N4-specific) activity"/>
    <property type="evidence" value="ECO:0007669"/>
    <property type="project" value="UniProtKB-EC"/>
</dbReference>